<evidence type="ECO:0008006" key="4">
    <source>
        <dbReference type="Google" id="ProtNLM"/>
    </source>
</evidence>
<dbReference type="OrthoDB" id="5300765at2759"/>
<dbReference type="EMBL" id="JAGIXG020000083">
    <property type="protein sequence ID" value="KAI6778070.1"/>
    <property type="molecule type" value="Genomic_DNA"/>
</dbReference>
<reference evidence="2" key="1">
    <citation type="journal article" date="2021" name="J Fungi (Basel)">
        <title>Genomic and Metabolomic Analyses of the Marine Fungus Emericellopsis cladophorae: Insights into Saltwater Adaptability Mechanisms and Its Biosynthetic Potential.</title>
        <authorList>
            <person name="Goncalves M.F.M."/>
            <person name="Hilario S."/>
            <person name="Van de Peer Y."/>
            <person name="Esteves A.C."/>
            <person name="Alves A."/>
        </authorList>
    </citation>
    <scope>NUCLEOTIDE SEQUENCE</scope>
    <source>
        <strain evidence="2">MUM 19.33</strain>
    </source>
</reference>
<feature type="compositionally biased region" description="Low complexity" evidence="1">
    <location>
        <begin position="79"/>
        <end position="98"/>
    </location>
</feature>
<sequence>MSVYSQEGDLSFDFGYPYSSFELPATSSSSPELMPVMDFALDPAFLDVDVDLDLDLASGYQPYIAPEQAHRPHTHTRSSSRASTYSSASTVDSTSDSVCTRLSTPPRASPPVHHHGPILLPKIRSQDQDVDTAPPRHHHISAHKTATPPPAPRRVKTRRPAGKHARSYTNPETLSNMAAFAHMSFSTPTPQPQQHQLDHSFSHSLLCSPASFAPDSETPSARRSISVDAAALNKYGYPTYRQAPVIQQPEFTFPSAYTPGAPSPLAVGAATARVTPESTPSSVLKTFLTSPNPAASLVRTISFPHRDPNIKHFWWDVRSVRSWSSFTASTILSLPGASSLMSTPVPATLLPQPAMSARHPETEAGLHSIYASYYLPKLNAALALSSSCPLQITVPSAKKQMAGAEDLLFAVNPAGESSTASAMFGGKPSARVVGLVRTFDRFNTGMRVEGNIKRVEYLRGLAALHYAMREHGCRYGFILTEIELVVVRNGTEATPFFGDLEVASVQLATSAPSESNMSEVPLTACLALWGLCQMASTTSSPQPPHAHWRSEIGAPAEGTRRKAKPRDSWMPAPQLAEKREAKRTRGWIWPEDAIGRKEMGRRGVRYNGI</sequence>
<dbReference type="RefSeq" id="XP_051358926.1">
    <property type="nucleotide sequence ID" value="XM_051510124.1"/>
</dbReference>
<reference evidence="2" key="2">
    <citation type="submission" date="2022-07" db="EMBL/GenBank/DDBJ databases">
        <authorList>
            <person name="Goncalves M.F.M."/>
            <person name="Hilario S."/>
            <person name="Van De Peer Y."/>
            <person name="Esteves A.C."/>
            <person name="Alves A."/>
        </authorList>
    </citation>
    <scope>NUCLEOTIDE SEQUENCE</scope>
    <source>
        <strain evidence="2">MUM 19.33</strain>
    </source>
</reference>
<keyword evidence="3" id="KW-1185">Reference proteome</keyword>
<dbReference type="GeneID" id="75830277"/>
<evidence type="ECO:0000256" key="1">
    <source>
        <dbReference type="SAM" id="MobiDB-lite"/>
    </source>
</evidence>
<dbReference type="AlphaFoldDB" id="A0A9Q0BB28"/>
<organism evidence="2 3">
    <name type="scientific">Emericellopsis cladophorae</name>
    <dbReference type="NCBI Taxonomy" id="2686198"/>
    <lineage>
        <taxon>Eukaryota</taxon>
        <taxon>Fungi</taxon>
        <taxon>Dikarya</taxon>
        <taxon>Ascomycota</taxon>
        <taxon>Pezizomycotina</taxon>
        <taxon>Sordariomycetes</taxon>
        <taxon>Hypocreomycetidae</taxon>
        <taxon>Hypocreales</taxon>
        <taxon>Bionectriaceae</taxon>
        <taxon>Emericellopsis</taxon>
    </lineage>
</organism>
<accession>A0A9Q0BB28</accession>
<protein>
    <recommendedName>
        <fullName evidence="4">Sialidase</fullName>
    </recommendedName>
</protein>
<feature type="region of interest" description="Disordered" evidence="1">
    <location>
        <begin position="538"/>
        <end position="577"/>
    </location>
</feature>
<feature type="compositionally biased region" description="Basic residues" evidence="1">
    <location>
        <begin position="153"/>
        <end position="166"/>
    </location>
</feature>
<feature type="region of interest" description="Disordered" evidence="1">
    <location>
        <begin position="65"/>
        <end position="169"/>
    </location>
</feature>
<name>A0A9Q0BB28_9HYPO</name>
<evidence type="ECO:0000313" key="3">
    <source>
        <dbReference type="Proteomes" id="UP001055219"/>
    </source>
</evidence>
<gene>
    <name evidence="2" type="ORF">J7T54_003782</name>
</gene>
<dbReference type="Proteomes" id="UP001055219">
    <property type="component" value="Unassembled WGS sequence"/>
</dbReference>
<comment type="caution">
    <text evidence="2">The sequence shown here is derived from an EMBL/GenBank/DDBJ whole genome shotgun (WGS) entry which is preliminary data.</text>
</comment>
<proteinExistence type="predicted"/>
<evidence type="ECO:0000313" key="2">
    <source>
        <dbReference type="EMBL" id="KAI6778070.1"/>
    </source>
</evidence>